<keyword evidence="1" id="KW-0472">Membrane</keyword>
<dbReference type="EMBL" id="OBEL01000002">
    <property type="protein sequence ID" value="SNZ19449.1"/>
    <property type="molecule type" value="Genomic_DNA"/>
</dbReference>
<evidence type="ECO:0000256" key="1">
    <source>
        <dbReference type="SAM" id="Phobius"/>
    </source>
</evidence>
<organism evidence="2 3">
    <name type="scientific">Cohaesibacter gelatinilyticus</name>
    <dbReference type="NCBI Taxonomy" id="372072"/>
    <lineage>
        <taxon>Bacteria</taxon>
        <taxon>Pseudomonadati</taxon>
        <taxon>Pseudomonadota</taxon>
        <taxon>Alphaproteobacteria</taxon>
        <taxon>Hyphomicrobiales</taxon>
        <taxon>Cohaesibacteraceae</taxon>
    </lineage>
</organism>
<dbReference type="RefSeq" id="WP_097153798.1">
    <property type="nucleotide sequence ID" value="NZ_OBEL01000002.1"/>
</dbReference>
<accession>A0A285PCK6</accession>
<dbReference type="Proteomes" id="UP000219439">
    <property type="component" value="Unassembled WGS sequence"/>
</dbReference>
<feature type="transmembrane region" description="Helical" evidence="1">
    <location>
        <begin position="30"/>
        <end position="49"/>
    </location>
</feature>
<evidence type="ECO:0000313" key="3">
    <source>
        <dbReference type="Proteomes" id="UP000219439"/>
    </source>
</evidence>
<evidence type="ECO:0000313" key="2">
    <source>
        <dbReference type="EMBL" id="SNZ19449.1"/>
    </source>
</evidence>
<name>A0A285PCK6_9HYPH</name>
<keyword evidence="3" id="KW-1185">Reference proteome</keyword>
<proteinExistence type="predicted"/>
<sequence length="121" mass="13669">MEADFLTILFVPPLIALVCSFYAKNRAAFWILRTGSIWYLVTALILLMVENDCSSNYFSYRNCQTIPDSVIEIYSAFYILNLLSYAFIAPALALIALGLEIYHRRKQASDDTPASETEPVS</sequence>
<reference evidence="2 3" key="1">
    <citation type="submission" date="2017-09" db="EMBL/GenBank/DDBJ databases">
        <authorList>
            <person name="Ehlers B."/>
            <person name="Leendertz F.H."/>
        </authorList>
    </citation>
    <scope>NUCLEOTIDE SEQUENCE [LARGE SCALE GENOMIC DNA]</scope>
    <source>
        <strain evidence="2 3">DSM 18289</strain>
    </source>
</reference>
<gene>
    <name evidence="2" type="ORF">SAMN06265368_2535</name>
</gene>
<dbReference type="AlphaFoldDB" id="A0A285PCK6"/>
<keyword evidence="1" id="KW-1133">Transmembrane helix</keyword>
<feature type="transmembrane region" description="Helical" evidence="1">
    <location>
        <begin position="76"/>
        <end position="99"/>
    </location>
</feature>
<feature type="transmembrane region" description="Helical" evidence="1">
    <location>
        <begin position="6"/>
        <end position="23"/>
    </location>
</feature>
<keyword evidence="1" id="KW-0812">Transmembrane</keyword>
<protein>
    <submittedName>
        <fullName evidence="2">Uncharacterized protein</fullName>
    </submittedName>
</protein>